<name>A0A5C4VQP3_9ACTN</name>
<comment type="caution">
    <text evidence="2">The sequence shown here is derived from an EMBL/GenBank/DDBJ whole genome shotgun (WGS) entry which is preliminary data.</text>
</comment>
<dbReference type="InterPro" id="IPR001544">
    <property type="entry name" value="Aminotrans_IV"/>
</dbReference>
<feature type="region of interest" description="Disordered" evidence="1">
    <location>
        <begin position="1"/>
        <end position="92"/>
    </location>
</feature>
<dbReference type="InterPro" id="IPR043131">
    <property type="entry name" value="BCAT-like_N"/>
</dbReference>
<dbReference type="Gene3D" id="3.20.10.10">
    <property type="entry name" value="D-amino Acid Aminotransferase, subunit A, domain 2"/>
    <property type="match status" value="1"/>
</dbReference>
<reference evidence="2 3" key="1">
    <citation type="submission" date="2019-10" db="EMBL/GenBank/DDBJ databases">
        <title>Nonomuraea sp. nov., isolated from Phyllanthus amarus.</title>
        <authorList>
            <person name="Klykleung N."/>
            <person name="Tanasupawat S."/>
        </authorList>
    </citation>
    <scope>NUCLEOTIDE SEQUENCE [LARGE SCALE GENOMIC DNA]</scope>
    <source>
        <strain evidence="2 3">PA1-10</strain>
    </source>
</reference>
<keyword evidence="2" id="KW-0032">Aminotransferase</keyword>
<dbReference type="Pfam" id="PF01063">
    <property type="entry name" value="Aminotran_4"/>
    <property type="match status" value="1"/>
</dbReference>
<dbReference type="SUPFAM" id="SSF56752">
    <property type="entry name" value="D-aminoacid aminotransferase-like PLP-dependent enzymes"/>
    <property type="match status" value="1"/>
</dbReference>
<organism evidence="2 3">
    <name type="scientific">Nonomuraea phyllanthi</name>
    <dbReference type="NCBI Taxonomy" id="2219224"/>
    <lineage>
        <taxon>Bacteria</taxon>
        <taxon>Bacillati</taxon>
        <taxon>Actinomycetota</taxon>
        <taxon>Actinomycetes</taxon>
        <taxon>Streptosporangiales</taxon>
        <taxon>Streptosporangiaceae</taxon>
        <taxon>Nonomuraea</taxon>
    </lineage>
</organism>
<evidence type="ECO:0000313" key="3">
    <source>
        <dbReference type="Proteomes" id="UP000312512"/>
    </source>
</evidence>
<keyword evidence="3" id="KW-1185">Reference proteome</keyword>
<accession>A0A5C4VQP3</accession>
<gene>
    <name evidence="2" type="ORF">FH608_038295</name>
</gene>
<dbReference type="Gene3D" id="3.30.470.10">
    <property type="match status" value="1"/>
</dbReference>
<dbReference type="AlphaFoldDB" id="A0A5C4VQP3"/>
<dbReference type="GO" id="GO:0008483">
    <property type="term" value="F:transaminase activity"/>
    <property type="evidence" value="ECO:0007669"/>
    <property type="project" value="UniProtKB-KW"/>
</dbReference>
<proteinExistence type="predicted"/>
<dbReference type="NCBIfam" id="NF006734">
    <property type="entry name" value="PRK09266.1"/>
    <property type="match status" value="1"/>
</dbReference>
<sequence length="352" mass="38193">MAARLLLHVRGREPDGEGGGQPGLQGRSGRPDVVQVPGRRRGEDPGGDLPRPGQRPVSHGTGRVPGPQGEAGDDQRAARDVGGAHQPAGPLVVDPIRRVDRVTERAALEGRLVDADARLLFGARYGHFTSMQVRDRRVRGLDLHVERLEAANAELFGVPLDRAAVLASIRAALGDDVRDATVRVYVVEDGRPRVVAVCVPPCEAPARPQSVKPVAYQRFLPHIKQASGMMQVHVRRQVQREGFDEALLTTGDGLISEGAITNLGGFAGGRLVWPDAPMLHGTTMRLLERMDVPQERRPLRPADLAGFDQVFLCNSWGVWPVGRVGDVALPQDGALMARLIDYYDRIVSDPLD</sequence>
<evidence type="ECO:0000313" key="2">
    <source>
        <dbReference type="EMBL" id="KAB8189846.1"/>
    </source>
</evidence>
<dbReference type="InterPro" id="IPR043132">
    <property type="entry name" value="BCAT-like_C"/>
</dbReference>
<dbReference type="OrthoDB" id="8912228at2"/>
<evidence type="ECO:0000256" key="1">
    <source>
        <dbReference type="SAM" id="MobiDB-lite"/>
    </source>
</evidence>
<keyword evidence="2" id="KW-0808">Transferase</keyword>
<dbReference type="InterPro" id="IPR036038">
    <property type="entry name" value="Aminotransferase-like"/>
</dbReference>
<dbReference type="Proteomes" id="UP000312512">
    <property type="component" value="Unassembled WGS sequence"/>
</dbReference>
<dbReference type="EMBL" id="VDLX02000018">
    <property type="protein sequence ID" value="KAB8189846.1"/>
    <property type="molecule type" value="Genomic_DNA"/>
</dbReference>
<protein>
    <submittedName>
        <fullName evidence="2">Class IV aminotransferase</fullName>
    </submittedName>
</protein>